<dbReference type="PRINTS" id="PR01023">
    <property type="entry name" value="NAFLGMOTY"/>
</dbReference>
<dbReference type="GO" id="GO:0009279">
    <property type="term" value="C:cell outer membrane"/>
    <property type="evidence" value="ECO:0007669"/>
    <property type="project" value="UniProtKB-SubCell"/>
</dbReference>
<dbReference type="InterPro" id="IPR006690">
    <property type="entry name" value="OMPA-like_CS"/>
</dbReference>
<evidence type="ECO:0000256" key="1">
    <source>
        <dbReference type="ARBA" id="ARBA00004442"/>
    </source>
</evidence>
<evidence type="ECO:0000313" key="6">
    <source>
        <dbReference type="EMBL" id="ROS04926.1"/>
    </source>
</evidence>
<dbReference type="InterPro" id="IPR050330">
    <property type="entry name" value="Bact_OuterMem_StrucFunc"/>
</dbReference>
<name>A0A3N2DYH8_9GAMM</name>
<evidence type="ECO:0000256" key="3">
    <source>
        <dbReference type="ARBA" id="ARBA00023237"/>
    </source>
</evidence>
<dbReference type="InterPro" id="IPR036737">
    <property type="entry name" value="OmpA-like_sf"/>
</dbReference>
<dbReference type="PROSITE" id="PS01068">
    <property type="entry name" value="OMPA_1"/>
    <property type="match status" value="1"/>
</dbReference>
<dbReference type="InterPro" id="IPR027367">
    <property type="entry name" value="Gly-zipper_YMGG"/>
</dbReference>
<dbReference type="AlphaFoldDB" id="A0A3N2DYH8"/>
<evidence type="ECO:0000259" key="5">
    <source>
        <dbReference type="PROSITE" id="PS51123"/>
    </source>
</evidence>
<dbReference type="PANTHER" id="PTHR30329">
    <property type="entry name" value="STATOR ELEMENT OF FLAGELLAR MOTOR COMPLEX"/>
    <property type="match status" value="1"/>
</dbReference>
<sequence length="232" mass="24420">MILVKLLQNYLLFNGSCMKSFTIILCALMLTACMSTDPFTGQQKVSNTAKGAGIGAVSGALLGAALSSDKDRGKGAAIGAAVGGGIGGGVGFSMDKQEAVLRDKLQGSGVQVQREGDNIRLVMPGNITFGSSSYSIRPSFESVLESIVIVVQEFPDTVLRIGGHTDSTGSASLNQKLSEQRADSVGNFLIREHVKAGRVQTKGYGPRYPIASNTTVEGRAQNRRVELQLLPI</sequence>
<organism evidence="6 7">
    <name type="scientific">Sinobacterium caligoides</name>
    <dbReference type="NCBI Taxonomy" id="933926"/>
    <lineage>
        <taxon>Bacteria</taxon>
        <taxon>Pseudomonadati</taxon>
        <taxon>Pseudomonadota</taxon>
        <taxon>Gammaproteobacteria</taxon>
        <taxon>Cellvibrionales</taxon>
        <taxon>Spongiibacteraceae</taxon>
        <taxon>Sinobacterium</taxon>
    </lineage>
</organism>
<feature type="domain" description="OmpA-like" evidence="5">
    <location>
        <begin position="116"/>
        <end position="232"/>
    </location>
</feature>
<comment type="subcellular location">
    <subcellularLocation>
        <location evidence="1">Cell outer membrane</location>
    </subcellularLocation>
</comment>
<keyword evidence="3" id="KW-0998">Cell outer membrane</keyword>
<dbReference type="CDD" id="cd07185">
    <property type="entry name" value="OmpA_C-like"/>
    <property type="match status" value="1"/>
</dbReference>
<dbReference type="SUPFAM" id="SSF103088">
    <property type="entry name" value="OmpA-like"/>
    <property type="match status" value="1"/>
</dbReference>
<keyword evidence="7" id="KW-1185">Reference proteome</keyword>
<evidence type="ECO:0000256" key="4">
    <source>
        <dbReference type="PROSITE-ProRule" id="PRU00473"/>
    </source>
</evidence>
<dbReference type="PROSITE" id="PS51123">
    <property type="entry name" value="OMPA_2"/>
    <property type="match status" value="1"/>
</dbReference>
<dbReference type="Proteomes" id="UP000275394">
    <property type="component" value="Unassembled WGS sequence"/>
</dbReference>
<dbReference type="PANTHER" id="PTHR30329:SF21">
    <property type="entry name" value="LIPOPROTEIN YIAD-RELATED"/>
    <property type="match status" value="1"/>
</dbReference>
<reference evidence="6 7" key="1">
    <citation type="submission" date="2018-11" db="EMBL/GenBank/DDBJ databases">
        <title>Genomic Encyclopedia of Type Strains, Phase IV (KMG-IV): sequencing the most valuable type-strain genomes for metagenomic binning, comparative biology and taxonomic classification.</title>
        <authorList>
            <person name="Goeker M."/>
        </authorList>
    </citation>
    <scope>NUCLEOTIDE SEQUENCE [LARGE SCALE GENOMIC DNA]</scope>
    <source>
        <strain evidence="6 7">DSM 100316</strain>
    </source>
</reference>
<dbReference type="EMBL" id="RKHR01000003">
    <property type="protein sequence ID" value="ROS04926.1"/>
    <property type="molecule type" value="Genomic_DNA"/>
</dbReference>
<evidence type="ECO:0000256" key="2">
    <source>
        <dbReference type="ARBA" id="ARBA00023136"/>
    </source>
</evidence>
<gene>
    <name evidence="6" type="ORF">EDC56_0443</name>
</gene>
<dbReference type="InterPro" id="IPR006664">
    <property type="entry name" value="OMP_bac"/>
</dbReference>
<accession>A0A3N2DYH8</accession>
<dbReference type="Pfam" id="PF13441">
    <property type="entry name" value="Gly-zipper_YMGG"/>
    <property type="match status" value="1"/>
</dbReference>
<proteinExistence type="predicted"/>
<dbReference type="Gene3D" id="3.30.1330.60">
    <property type="entry name" value="OmpA-like domain"/>
    <property type="match status" value="1"/>
</dbReference>
<keyword evidence="2 4" id="KW-0472">Membrane</keyword>
<evidence type="ECO:0000313" key="7">
    <source>
        <dbReference type="Proteomes" id="UP000275394"/>
    </source>
</evidence>
<dbReference type="Pfam" id="PF00691">
    <property type="entry name" value="OmpA"/>
    <property type="match status" value="1"/>
</dbReference>
<protein>
    <submittedName>
        <fullName evidence="6">Outer membrane protein OmpA-like peptidoglycan-associated protein</fullName>
    </submittedName>
</protein>
<dbReference type="InterPro" id="IPR006665">
    <property type="entry name" value="OmpA-like"/>
</dbReference>
<dbReference type="PRINTS" id="PR01021">
    <property type="entry name" value="OMPADOMAIN"/>
</dbReference>
<comment type="caution">
    <text evidence="6">The sequence shown here is derived from an EMBL/GenBank/DDBJ whole genome shotgun (WGS) entry which is preliminary data.</text>
</comment>
<dbReference type="PROSITE" id="PS51257">
    <property type="entry name" value="PROKAR_LIPOPROTEIN"/>
    <property type="match status" value="1"/>
</dbReference>